<dbReference type="AlphaFoldDB" id="A0A919NR03"/>
<feature type="compositionally biased region" description="Pro residues" evidence="1">
    <location>
        <begin position="51"/>
        <end position="66"/>
    </location>
</feature>
<feature type="region of interest" description="Disordered" evidence="1">
    <location>
        <begin position="1"/>
        <end position="81"/>
    </location>
</feature>
<dbReference type="Proteomes" id="UP000623608">
    <property type="component" value="Unassembled WGS sequence"/>
</dbReference>
<sequence>MPRRFPRKPPTLTKGGLPELTAFAQKEQVPFRTRRSAPVALRPAERNSPSARPPRAVPTQDPNPHPPRQRVPAHLADQDKH</sequence>
<evidence type="ECO:0000313" key="2">
    <source>
        <dbReference type="EMBL" id="GIF23078.1"/>
    </source>
</evidence>
<comment type="caution">
    <text evidence="2">The sequence shown here is derived from an EMBL/GenBank/DDBJ whole genome shotgun (WGS) entry which is preliminary data.</text>
</comment>
<evidence type="ECO:0000256" key="1">
    <source>
        <dbReference type="SAM" id="MobiDB-lite"/>
    </source>
</evidence>
<proteinExistence type="predicted"/>
<gene>
    <name evidence="2" type="ORF">Ate02nite_58080</name>
</gene>
<protein>
    <submittedName>
        <fullName evidence="2">Uncharacterized protein</fullName>
    </submittedName>
</protein>
<dbReference type="EMBL" id="BOMY01000038">
    <property type="protein sequence ID" value="GIF23078.1"/>
    <property type="molecule type" value="Genomic_DNA"/>
</dbReference>
<evidence type="ECO:0000313" key="3">
    <source>
        <dbReference type="Proteomes" id="UP000623608"/>
    </source>
</evidence>
<reference evidence="2" key="1">
    <citation type="submission" date="2021-01" db="EMBL/GenBank/DDBJ databases">
        <title>Whole genome shotgun sequence of Actinoplanes tereljensis NBRC 105297.</title>
        <authorList>
            <person name="Komaki H."/>
            <person name="Tamura T."/>
        </authorList>
    </citation>
    <scope>NUCLEOTIDE SEQUENCE</scope>
    <source>
        <strain evidence="2">NBRC 105297</strain>
    </source>
</reference>
<organism evidence="2 3">
    <name type="scientific">Paractinoplanes tereljensis</name>
    <dbReference type="NCBI Taxonomy" id="571912"/>
    <lineage>
        <taxon>Bacteria</taxon>
        <taxon>Bacillati</taxon>
        <taxon>Actinomycetota</taxon>
        <taxon>Actinomycetes</taxon>
        <taxon>Micromonosporales</taxon>
        <taxon>Micromonosporaceae</taxon>
        <taxon>Paractinoplanes</taxon>
    </lineage>
</organism>
<name>A0A919NR03_9ACTN</name>
<keyword evidence="3" id="KW-1185">Reference proteome</keyword>
<accession>A0A919NR03</accession>